<evidence type="ECO:0000313" key="2">
    <source>
        <dbReference type="Proteomes" id="UP000019132"/>
    </source>
</evidence>
<keyword evidence="2" id="KW-1185">Reference proteome</keyword>
<evidence type="ECO:0000313" key="1">
    <source>
        <dbReference type="EnsemblProtists" id="PYU1_T009177"/>
    </source>
</evidence>
<dbReference type="Gene3D" id="2.30.29.30">
    <property type="entry name" value="Pleckstrin-homology domain (PH domain)/Phosphotyrosine-binding domain (PTB)"/>
    <property type="match status" value="1"/>
</dbReference>
<reference evidence="2" key="2">
    <citation type="submission" date="2010-04" db="EMBL/GenBank/DDBJ databases">
        <authorList>
            <person name="Buell R."/>
            <person name="Hamilton J."/>
            <person name="Hostetler J."/>
        </authorList>
    </citation>
    <scope>NUCLEOTIDE SEQUENCE [LARGE SCALE GENOMIC DNA]</scope>
    <source>
        <strain evidence="2">DAOM:BR144</strain>
    </source>
</reference>
<reference evidence="1" key="3">
    <citation type="submission" date="2015-02" db="UniProtKB">
        <authorList>
            <consortium name="EnsemblProtists"/>
        </authorList>
    </citation>
    <scope>IDENTIFICATION</scope>
    <source>
        <strain evidence="1">DAOM BR144</strain>
    </source>
</reference>
<organism evidence="1 2">
    <name type="scientific">Globisporangium ultimum (strain ATCC 200006 / CBS 805.95 / DAOM BR144)</name>
    <name type="common">Pythium ultimum</name>
    <dbReference type="NCBI Taxonomy" id="431595"/>
    <lineage>
        <taxon>Eukaryota</taxon>
        <taxon>Sar</taxon>
        <taxon>Stramenopiles</taxon>
        <taxon>Oomycota</taxon>
        <taxon>Peronosporomycetes</taxon>
        <taxon>Pythiales</taxon>
        <taxon>Pythiaceae</taxon>
        <taxon>Globisporangium</taxon>
    </lineage>
</organism>
<dbReference type="HOGENOM" id="CLU_2662092_0_0_1"/>
<dbReference type="eggNOG" id="ENOG502S6GH">
    <property type="taxonomic scope" value="Eukaryota"/>
</dbReference>
<dbReference type="SUPFAM" id="SSF50729">
    <property type="entry name" value="PH domain-like"/>
    <property type="match status" value="1"/>
</dbReference>
<dbReference type="Proteomes" id="UP000019132">
    <property type="component" value="Unassembled WGS sequence"/>
</dbReference>
<sequence>MIVHGVDISTLEGWMVKINSNPSMFGKSMNRRWFRVAFVPAGHDQKLIISYAKTKTAKEPRGWLYLEDVSGVYCRR</sequence>
<dbReference type="EMBL" id="GL376632">
    <property type="status" value="NOT_ANNOTATED_CDS"/>
    <property type="molecule type" value="Genomic_DNA"/>
</dbReference>
<proteinExistence type="predicted"/>
<dbReference type="VEuPathDB" id="FungiDB:PYU1_G009159"/>
<dbReference type="InParanoid" id="K3WW29"/>
<reference evidence="2" key="1">
    <citation type="journal article" date="2010" name="Genome Biol.">
        <title>Genome sequence of the necrotrophic plant pathogen Pythium ultimum reveals original pathogenicity mechanisms and effector repertoire.</title>
        <authorList>
            <person name="Levesque C.A."/>
            <person name="Brouwer H."/>
            <person name="Cano L."/>
            <person name="Hamilton J.P."/>
            <person name="Holt C."/>
            <person name="Huitema E."/>
            <person name="Raffaele S."/>
            <person name="Robideau G.P."/>
            <person name="Thines M."/>
            <person name="Win J."/>
            <person name="Zerillo M.M."/>
            <person name="Beakes G.W."/>
            <person name="Boore J.L."/>
            <person name="Busam D."/>
            <person name="Dumas B."/>
            <person name="Ferriera S."/>
            <person name="Fuerstenberg S.I."/>
            <person name="Gachon C.M."/>
            <person name="Gaulin E."/>
            <person name="Govers F."/>
            <person name="Grenville-Briggs L."/>
            <person name="Horner N."/>
            <person name="Hostetler J."/>
            <person name="Jiang R.H."/>
            <person name="Johnson J."/>
            <person name="Krajaejun T."/>
            <person name="Lin H."/>
            <person name="Meijer H.J."/>
            <person name="Moore B."/>
            <person name="Morris P."/>
            <person name="Phuntmart V."/>
            <person name="Puiu D."/>
            <person name="Shetty J."/>
            <person name="Stajich J.E."/>
            <person name="Tripathy S."/>
            <person name="Wawra S."/>
            <person name="van West P."/>
            <person name="Whitty B.R."/>
            <person name="Coutinho P.M."/>
            <person name="Henrissat B."/>
            <person name="Martin F."/>
            <person name="Thomas P.D."/>
            <person name="Tyler B.M."/>
            <person name="De Vries R.P."/>
            <person name="Kamoun S."/>
            <person name="Yandell M."/>
            <person name="Tisserat N."/>
            <person name="Buell C.R."/>
        </authorList>
    </citation>
    <scope>NUCLEOTIDE SEQUENCE</scope>
    <source>
        <strain evidence="2">DAOM:BR144</strain>
    </source>
</reference>
<dbReference type="InterPro" id="IPR011993">
    <property type="entry name" value="PH-like_dom_sf"/>
</dbReference>
<dbReference type="EnsemblProtists" id="PYU1_T009177">
    <property type="protein sequence ID" value="PYU1_T009177"/>
    <property type="gene ID" value="PYU1_G009159"/>
</dbReference>
<accession>K3WW29</accession>
<dbReference type="AlphaFoldDB" id="K3WW29"/>
<protein>
    <submittedName>
        <fullName evidence="1">Uncharacterized protein</fullName>
    </submittedName>
</protein>
<name>K3WW29_GLOUD</name>